<sequence>VPLLLNIETLANGPVQLKGELSPEELGMETLDELVEADEPLDYDLTVERAGDNILLQGQITMRLQCECARCLRAFEHRVELQGWSCLLPLNGDEKIELINNSGDLTPYLREDTFLAFPQHPLCEPGCDGSPKLAWGESKPLKITEASGKTNEASVWSKLDNLNL</sequence>
<gene>
    <name evidence="1" type="ORF">METZ01_LOCUS94384</name>
</gene>
<dbReference type="AlphaFoldDB" id="A0A381VMJ8"/>
<dbReference type="Pfam" id="PF02620">
    <property type="entry name" value="YceD"/>
    <property type="match status" value="1"/>
</dbReference>
<evidence type="ECO:0008006" key="2">
    <source>
        <dbReference type="Google" id="ProtNLM"/>
    </source>
</evidence>
<proteinExistence type="predicted"/>
<evidence type="ECO:0000313" key="1">
    <source>
        <dbReference type="EMBL" id="SVA41530.1"/>
    </source>
</evidence>
<organism evidence="1">
    <name type="scientific">marine metagenome</name>
    <dbReference type="NCBI Taxonomy" id="408172"/>
    <lineage>
        <taxon>unclassified sequences</taxon>
        <taxon>metagenomes</taxon>
        <taxon>ecological metagenomes</taxon>
    </lineage>
</organism>
<feature type="non-terminal residue" evidence="1">
    <location>
        <position position="1"/>
    </location>
</feature>
<dbReference type="InterPro" id="IPR003772">
    <property type="entry name" value="YceD"/>
</dbReference>
<dbReference type="EMBL" id="UINC01009254">
    <property type="protein sequence ID" value="SVA41530.1"/>
    <property type="molecule type" value="Genomic_DNA"/>
</dbReference>
<protein>
    <recommendedName>
        <fullName evidence="2">DUF177 domain-containing protein</fullName>
    </recommendedName>
</protein>
<reference evidence="1" key="1">
    <citation type="submission" date="2018-05" db="EMBL/GenBank/DDBJ databases">
        <authorList>
            <person name="Lanie J.A."/>
            <person name="Ng W.-L."/>
            <person name="Kazmierczak K.M."/>
            <person name="Andrzejewski T.M."/>
            <person name="Davidsen T.M."/>
            <person name="Wayne K.J."/>
            <person name="Tettelin H."/>
            <person name="Glass J.I."/>
            <person name="Rusch D."/>
            <person name="Podicherti R."/>
            <person name="Tsui H.-C.T."/>
            <person name="Winkler M.E."/>
        </authorList>
    </citation>
    <scope>NUCLEOTIDE SEQUENCE</scope>
</reference>
<name>A0A381VMJ8_9ZZZZ</name>
<accession>A0A381VMJ8</accession>